<feature type="region of interest" description="Disordered" evidence="1">
    <location>
        <begin position="359"/>
        <end position="392"/>
    </location>
</feature>
<accession>A0AAW0BZG0</accession>
<evidence type="ECO:0000313" key="3">
    <source>
        <dbReference type="Proteomes" id="UP001383192"/>
    </source>
</evidence>
<dbReference type="Proteomes" id="UP001383192">
    <property type="component" value="Unassembled WGS sequence"/>
</dbReference>
<protein>
    <recommendedName>
        <fullName evidence="4">F-box domain-containing protein</fullName>
    </recommendedName>
</protein>
<evidence type="ECO:0008006" key="4">
    <source>
        <dbReference type="Google" id="ProtNLM"/>
    </source>
</evidence>
<gene>
    <name evidence="2" type="ORF">VNI00_013391</name>
</gene>
<comment type="caution">
    <text evidence="2">The sequence shown here is derived from an EMBL/GenBank/DDBJ whole genome shotgun (WGS) entry which is preliminary data.</text>
</comment>
<dbReference type="AlphaFoldDB" id="A0AAW0BZG0"/>
<evidence type="ECO:0000313" key="2">
    <source>
        <dbReference type="EMBL" id="KAK7032217.1"/>
    </source>
</evidence>
<reference evidence="2 3" key="1">
    <citation type="submission" date="2024-01" db="EMBL/GenBank/DDBJ databases">
        <title>A draft genome for a cacao thread blight-causing isolate of Paramarasmius palmivorus.</title>
        <authorList>
            <person name="Baruah I.K."/>
            <person name="Bukari Y."/>
            <person name="Amoako-Attah I."/>
            <person name="Meinhardt L.W."/>
            <person name="Bailey B.A."/>
            <person name="Cohen S.P."/>
        </authorList>
    </citation>
    <scope>NUCLEOTIDE SEQUENCE [LARGE SCALE GENOMIC DNA]</scope>
    <source>
        <strain evidence="2 3">GH-12</strain>
    </source>
</reference>
<organism evidence="2 3">
    <name type="scientific">Paramarasmius palmivorus</name>
    <dbReference type="NCBI Taxonomy" id="297713"/>
    <lineage>
        <taxon>Eukaryota</taxon>
        <taxon>Fungi</taxon>
        <taxon>Dikarya</taxon>
        <taxon>Basidiomycota</taxon>
        <taxon>Agaricomycotina</taxon>
        <taxon>Agaricomycetes</taxon>
        <taxon>Agaricomycetidae</taxon>
        <taxon>Agaricales</taxon>
        <taxon>Marasmiineae</taxon>
        <taxon>Marasmiaceae</taxon>
        <taxon>Paramarasmius</taxon>
    </lineage>
</organism>
<keyword evidence="3" id="KW-1185">Reference proteome</keyword>
<dbReference type="EMBL" id="JAYKXP010000067">
    <property type="protein sequence ID" value="KAK7032217.1"/>
    <property type="molecule type" value="Genomic_DNA"/>
</dbReference>
<sequence length="553" mass="63665">MRGLNNLPDTAQTPLFDALPLQDIARLRSVSNALNSDVRQYDHSAFGFEKLYGQFFPLESQRTIFLKKQAETEALVSGSTLVSVLSRDGFKPSDLDVFLQQKHVMSMGQTIMELNYKFVPLSTVMEGNKKKSEQQMDIFEEAVLAELSSWVPNTGDITDRYKNSAIAGVFNFAKDSGEKIQLVATRGEPIEAILGFHSTLVMNFATTTHICSLYPTKSFINKEAIYVKDFTLPVIKAVQKYEQRGWSTVNMISAEEALDGNSEISFKTRWIGDSHCWITKLPDIPNFTTPSDAYRNLWTTSWHIHCPGPHSIRLVINRFQSRSLQQSYLVTWEVEKAIWAHPCFRMLEEKIRWRMANRYQGNTSDGQPNSPVNNTHDTELGREPTWTSSRRINTPFSKNDESQWLYVFDPKVCNHRSTSNVADLEDAVVEYLHELYPMFDETFKANEVIRRMRDEFAMARRFYNGMKGPCSYATGHTISAIMRFVDTVKRIQFKDTVKFTLRFSQKKRQMVWTTCIVFVRPEFILPIKKELATWPGEVFDSSRVIMRVATDLD</sequence>
<name>A0AAW0BZG0_9AGAR</name>
<evidence type="ECO:0000256" key="1">
    <source>
        <dbReference type="SAM" id="MobiDB-lite"/>
    </source>
</evidence>
<proteinExistence type="predicted"/>
<feature type="compositionally biased region" description="Polar residues" evidence="1">
    <location>
        <begin position="359"/>
        <end position="375"/>
    </location>
</feature>